<dbReference type="SUPFAM" id="SSF48403">
    <property type="entry name" value="Ankyrin repeat"/>
    <property type="match status" value="1"/>
</dbReference>
<dbReference type="InterPro" id="IPR036770">
    <property type="entry name" value="Ankyrin_rpt-contain_sf"/>
</dbReference>
<protein>
    <submittedName>
        <fullName evidence="3">Uncharacterized protein</fullName>
    </submittedName>
</protein>
<feature type="compositionally biased region" description="Basic and acidic residues" evidence="2">
    <location>
        <begin position="590"/>
        <end position="604"/>
    </location>
</feature>
<comment type="caution">
    <text evidence="3">The sequence shown here is derived from an EMBL/GenBank/DDBJ whole genome shotgun (WGS) entry which is preliminary data.</text>
</comment>
<dbReference type="AlphaFoldDB" id="A0A3M2SCP0"/>
<feature type="region of interest" description="Disordered" evidence="2">
    <location>
        <begin position="544"/>
        <end position="604"/>
    </location>
</feature>
<keyword evidence="1" id="KW-0040">ANK repeat</keyword>
<name>A0A3M2SCP0_9HYPO</name>
<dbReference type="PROSITE" id="PS50297">
    <property type="entry name" value="ANK_REP_REGION"/>
    <property type="match status" value="1"/>
</dbReference>
<feature type="compositionally biased region" description="Acidic residues" evidence="2">
    <location>
        <begin position="551"/>
        <end position="562"/>
    </location>
</feature>
<organism evidence="3 4">
    <name type="scientific">Fusarium kuroshium</name>
    <dbReference type="NCBI Taxonomy" id="2010991"/>
    <lineage>
        <taxon>Eukaryota</taxon>
        <taxon>Fungi</taxon>
        <taxon>Dikarya</taxon>
        <taxon>Ascomycota</taxon>
        <taxon>Pezizomycotina</taxon>
        <taxon>Sordariomycetes</taxon>
        <taxon>Hypocreomycetidae</taxon>
        <taxon>Hypocreales</taxon>
        <taxon>Nectriaceae</taxon>
        <taxon>Fusarium</taxon>
        <taxon>Fusarium solani species complex</taxon>
    </lineage>
</organism>
<dbReference type="OrthoDB" id="5431013at2759"/>
<dbReference type="EMBL" id="NKUJ01000068">
    <property type="protein sequence ID" value="RMJ15259.1"/>
    <property type="molecule type" value="Genomic_DNA"/>
</dbReference>
<gene>
    <name evidence="3" type="ORF">CDV36_005070</name>
</gene>
<accession>A0A3M2SCP0</accession>
<reference evidence="3 4" key="1">
    <citation type="submission" date="2017-06" db="EMBL/GenBank/DDBJ databases">
        <title>Comparative genomic analysis of Ambrosia Fusariam Clade fungi.</title>
        <authorList>
            <person name="Stajich J.E."/>
            <person name="Carrillo J."/>
            <person name="Kijimoto T."/>
            <person name="Eskalen A."/>
            <person name="O'Donnell K."/>
            <person name="Kasson M."/>
        </authorList>
    </citation>
    <scope>NUCLEOTIDE SEQUENCE [LARGE SCALE GENOMIC DNA]</scope>
    <source>
        <strain evidence="3">UCR3666</strain>
    </source>
</reference>
<dbReference type="Pfam" id="PF00023">
    <property type="entry name" value="Ank"/>
    <property type="match status" value="1"/>
</dbReference>
<keyword evidence="4" id="KW-1185">Reference proteome</keyword>
<dbReference type="PROSITE" id="PS50088">
    <property type="entry name" value="ANK_REPEAT"/>
    <property type="match status" value="1"/>
</dbReference>
<evidence type="ECO:0000313" key="3">
    <source>
        <dbReference type="EMBL" id="RMJ15259.1"/>
    </source>
</evidence>
<feature type="repeat" description="ANK" evidence="1">
    <location>
        <begin position="442"/>
        <end position="474"/>
    </location>
</feature>
<sequence>MAEALAAVGVAASLVQLTDVSIRTCLYLYAFFSSLHNSQPDLHRHILVIKDVHDAIQLIRKTVSCQKLTEAEGRALGDQLNNVEEELSSLERATAGKDPTTLRTRVTWVLKSAETERALQRLENHKTTLVLLLQALNLSQSERILYSQTSTQTHLRCLVEEQKRHGATMRSEVGKGVEELAIRMGSLDSTFGLCQQSLKEGFSNMSHEIQVSEEHVGNMLRHELQRQLRPLVEEALTKSEIQNAAALEQFRAVVDDAATQITRNISRQGDREKQFAVLETGSASNLHNSAVPEQHFQHSMMTRPVAGRQSENSLDICPTSLTHVSHTWRSTIVATFSHWGSIPHVGTFRVEYKTHTEPNRRFYTFKIDFWPSIIFFRRRNLSLKYSSRPDGQGYISLCPSLAVRPIISDHDPIWDMIRDDDVYAVTSRFYECKNGPFDQDDHGRSLLMRAANWGGYQVAQFLINHGADPTQTTACGKDCLTALLGQAVFKAVMPPPCACCCGPIGTDFDLFAVAFHSFIAVGCDIEDCEITIFDVLLHPGFESVPHNRWEESDEDDWETDSETSDRDSPSEPKCEITDEEDHNDNDGLDDTDHNHDAPPPKADEERYLADIRRLAEFLGRQGLDLLHQTTFELTQVLDESQRMALPVLQQCGLDGNYANPVRDTMKPIIYTAMVFPDSVIGELDNLVSIISTGADIYTVEWADDFWVGDVEPDGVMSPTAYAKATGMVEEWEEALRRAGYDPREVFIEDERRRREFRLRQGVKSSAVEVFPDCSELSVRKRRV</sequence>
<dbReference type="Proteomes" id="UP000277212">
    <property type="component" value="Unassembled WGS sequence"/>
</dbReference>
<feature type="compositionally biased region" description="Acidic residues" evidence="2">
    <location>
        <begin position="577"/>
        <end position="589"/>
    </location>
</feature>
<dbReference type="Gene3D" id="1.25.40.20">
    <property type="entry name" value="Ankyrin repeat-containing domain"/>
    <property type="match status" value="1"/>
</dbReference>
<evidence type="ECO:0000313" key="4">
    <source>
        <dbReference type="Proteomes" id="UP000277212"/>
    </source>
</evidence>
<dbReference type="InterPro" id="IPR002110">
    <property type="entry name" value="Ankyrin_rpt"/>
</dbReference>
<evidence type="ECO:0000256" key="2">
    <source>
        <dbReference type="SAM" id="MobiDB-lite"/>
    </source>
</evidence>
<proteinExistence type="predicted"/>
<feature type="compositionally biased region" description="Basic and acidic residues" evidence="2">
    <location>
        <begin position="563"/>
        <end position="576"/>
    </location>
</feature>
<evidence type="ECO:0000256" key="1">
    <source>
        <dbReference type="PROSITE-ProRule" id="PRU00023"/>
    </source>
</evidence>